<feature type="domain" description="Carbohydrate kinase PfkB" evidence="3">
    <location>
        <begin position="6"/>
        <end position="282"/>
    </location>
</feature>
<gene>
    <name evidence="4" type="ORF">FM114_13830</name>
</gene>
<keyword evidence="5" id="KW-1185">Reference proteome</keyword>
<dbReference type="Gene3D" id="3.40.1190.20">
    <property type="match status" value="1"/>
</dbReference>
<dbReference type="SUPFAM" id="SSF53613">
    <property type="entry name" value="Ribokinase-like"/>
    <property type="match status" value="1"/>
</dbReference>
<dbReference type="GO" id="GO:0016301">
    <property type="term" value="F:kinase activity"/>
    <property type="evidence" value="ECO:0007669"/>
    <property type="project" value="UniProtKB-KW"/>
</dbReference>
<dbReference type="OrthoDB" id="9795789at2"/>
<dbReference type="PROSITE" id="PS00584">
    <property type="entry name" value="PFKB_KINASES_2"/>
    <property type="match status" value="1"/>
</dbReference>
<dbReference type="Pfam" id="PF00294">
    <property type="entry name" value="PfkB"/>
    <property type="match status" value="1"/>
</dbReference>
<sequence>MTSPHAVFLGLTALDVVQRVDARPPWGVKSVVESTEMAAGGPAANAAITAAALLGRTTLITALGSSVAARTARADLEEHGVSIVDLADAGWRLPVSTCVVQSDGTRTVFSTSALRSRVQLNPAARTALSRAGALLVDGHHPVAAGMALGQLADSDCLTVLDAGSVKPAAESWLSWLDVVAGSADYAAGLGVDLGSAVQHVLDEGATAAVMTDGAGAVLWASPTERGRVLPQQVGAVDTLGAGDAFHGALVASLLLDGGDLGRSVAEACRVAGIRVQHAGARSWLNHLR</sequence>
<dbReference type="RefSeq" id="WP_094765724.1">
    <property type="nucleotide sequence ID" value="NZ_FUKQ01000049.1"/>
</dbReference>
<name>A0A1R4KEU4_9ACTN</name>
<dbReference type="InterPro" id="IPR011611">
    <property type="entry name" value="PfkB_dom"/>
</dbReference>
<dbReference type="InterPro" id="IPR052562">
    <property type="entry name" value="Ketohexokinase-related"/>
</dbReference>
<keyword evidence="1" id="KW-0808">Transferase</keyword>
<dbReference type="PANTHER" id="PTHR42774:SF3">
    <property type="entry name" value="KETOHEXOKINASE"/>
    <property type="match status" value="1"/>
</dbReference>
<organism evidence="4 5">
    <name type="scientific">Luteococcus japonicus LSP_Lj1</name>
    <dbReference type="NCBI Taxonomy" id="1255658"/>
    <lineage>
        <taxon>Bacteria</taxon>
        <taxon>Bacillati</taxon>
        <taxon>Actinomycetota</taxon>
        <taxon>Actinomycetes</taxon>
        <taxon>Propionibacteriales</taxon>
        <taxon>Propionibacteriaceae</taxon>
        <taxon>Luteococcus</taxon>
    </lineage>
</organism>
<evidence type="ECO:0000256" key="1">
    <source>
        <dbReference type="ARBA" id="ARBA00022679"/>
    </source>
</evidence>
<dbReference type="Proteomes" id="UP000188342">
    <property type="component" value="Unassembled WGS sequence"/>
</dbReference>
<dbReference type="STRING" id="1255658.FM114_13830"/>
<evidence type="ECO:0000313" key="4">
    <source>
        <dbReference type="EMBL" id="SJN42861.1"/>
    </source>
</evidence>
<dbReference type="EMBL" id="FUKQ01000049">
    <property type="protein sequence ID" value="SJN42861.1"/>
    <property type="molecule type" value="Genomic_DNA"/>
</dbReference>
<evidence type="ECO:0000256" key="2">
    <source>
        <dbReference type="ARBA" id="ARBA00022777"/>
    </source>
</evidence>
<accession>A0A1R4KEU4</accession>
<protein>
    <submittedName>
        <fullName evidence="4">Probable sugar kinase</fullName>
    </submittedName>
</protein>
<evidence type="ECO:0000313" key="5">
    <source>
        <dbReference type="Proteomes" id="UP000188342"/>
    </source>
</evidence>
<dbReference type="InterPro" id="IPR002173">
    <property type="entry name" value="Carboh/pur_kinase_PfkB_CS"/>
</dbReference>
<proteinExistence type="predicted"/>
<evidence type="ECO:0000259" key="3">
    <source>
        <dbReference type="Pfam" id="PF00294"/>
    </source>
</evidence>
<reference evidence="4 5" key="1">
    <citation type="submission" date="2017-02" db="EMBL/GenBank/DDBJ databases">
        <authorList>
            <person name="Peterson S.W."/>
        </authorList>
    </citation>
    <scope>NUCLEOTIDE SEQUENCE [LARGE SCALE GENOMIC DNA]</scope>
    <source>
        <strain evidence="4 5">LSP_Lj1</strain>
    </source>
</reference>
<dbReference type="InterPro" id="IPR029056">
    <property type="entry name" value="Ribokinase-like"/>
</dbReference>
<keyword evidence="2 4" id="KW-0418">Kinase</keyword>
<dbReference type="PANTHER" id="PTHR42774">
    <property type="entry name" value="PHOSPHOTRANSFERASE SYSTEM TRANSPORT PROTEIN"/>
    <property type="match status" value="1"/>
</dbReference>
<dbReference type="AlphaFoldDB" id="A0A1R4KEU4"/>